<evidence type="ECO:0000313" key="2">
    <source>
        <dbReference type="EMBL" id="CAG2065734.1"/>
    </source>
</evidence>
<sequence>ERRGVLKQIEEDISLFDKTTDKNEDTSSDLLIKSFVEKLNLEETLTSNVTLPDCQNISDLFELEYEDNSVTLQDLFNSSFEPAANTSLSCSSLKSETHRDSAHRIRLLAKQLEMSEVTTQDEPEVCRDYKQQQIEIEDEVKMLDAKNMFINNKINIPREQLKAILNKIIEFEICSQCQNCVVKQGQYPLQKEERLFEKVDADNRQPSNLTHQTGDQPEPSQHSNTDPYCEIDDGDALKPENRSEYTPEKLFEDYNILLAQILNKLQSCRNKKNNLYKLSVSVEKLNKRLTKLGKTIDVKKNDLRALREILEELFVQSLNVFEKDSEHKKEIDELTLKIGELTIKELSKYLRVPGT</sequence>
<feature type="region of interest" description="Disordered" evidence="1">
    <location>
        <begin position="201"/>
        <end position="241"/>
    </location>
</feature>
<dbReference type="EMBL" id="CAJPIN010046317">
    <property type="protein sequence ID" value="CAG2065734.1"/>
    <property type="molecule type" value="Genomic_DNA"/>
</dbReference>
<evidence type="ECO:0000256" key="1">
    <source>
        <dbReference type="SAM" id="MobiDB-lite"/>
    </source>
</evidence>
<comment type="caution">
    <text evidence="2">The sequence shown here is derived from an EMBL/GenBank/DDBJ whole genome shotgun (WGS) entry which is preliminary data.</text>
</comment>
<name>A0ABN7PJH2_TIMPD</name>
<feature type="non-terminal residue" evidence="2">
    <location>
        <position position="1"/>
    </location>
</feature>
<proteinExistence type="predicted"/>
<feature type="compositionally biased region" description="Polar residues" evidence="1">
    <location>
        <begin position="204"/>
        <end position="226"/>
    </location>
</feature>
<reference evidence="2" key="1">
    <citation type="submission" date="2021-03" db="EMBL/GenBank/DDBJ databases">
        <authorList>
            <person name="Tran Van P."/>
        </authorList>
    </citation>
    <scope>NUCLEOTIDE SEQUENCE</scope>
</reference>
<keyword evidence="3" id="KW-1185">Reference proteome</keyword>
<evidence type="ECO:0000313" key="3">
    <source>
        <dbReference type="Proteomes" id="UP001153148"/>
    </source>
</evidence>
<accession>A0ABN7PJH2</accession>
<gene>
    <name evidence="2" type="ORF">TPAB3V08_LOCUS12677</name>
</gene>
<protein>
    <submittedName>
        <fullName evidence="2">Uncharacterized protein</fullName>
    </submittedName>
</protein>
<organism evidence="2 3">
    <name type="scientific">Timema podura</name>
    <name type="common">Walking stick</name>
    <dbReference type="NCBI Taxonomy" id="61482"/>
    <lineage>
        <taxon>Eukaryota</taxon>
        <taxon>Metazoa</taxon>
        <taxon>Ecdysozoa</taxon>
        <taxon>Arthropoda</taxon>
        <taxon>Hexapoda</taxon>
        <taxon>Insecta</taxon>
        <taxon>Pterygota</taxon>
        <taxon>Neoptera</taxon>
        <taxon>Polyneoptera</taxon>
        <taxon>Phasmatodea</taxon>
        <taxon>Timematodea</taxon>
        <taxon>Timematoidea</taxon>
        <taxon>Timematidae</taxon>
        <taxon>Timema</taxon>
    </lineage>
</organism>
<dbReference type="Proteomes" id="UP001153148">
    <property type="component" value="Unassembled WGS sequence"/>
</dbReference>